<comment type="caution">
    <text evidence="1">The sequence shown here is derived from an EMBL/GenBank/DDBJ whole genome shotgun (WGS) entry which is preliminary data.</text>
</comment>
<reference evidence="1 2" key="1">
    <citation type="journal article" date="2015" name="Stand. Genomic Sci.">
        <title>Genomic Encyclopedia of Bacterial and Archaeal Type Strains, Phase III: the genomes of soil and plant-associated and newly described type strains.</title>
        <authorList>
            <person name="Whitman W.B."/>
            <person name="Woyke T."/>
            <person name="Klenk H.P."/>
            <person name="Zhou Y."/>
            <person name="Lilburn T.G."/>
            <person name="Beck B.J."/>
            <person name="De Vos P."/>
            <person name="Vandamme P."/>
            <person name="Eisen J.A."/>
            <person name="Garrity G."/>
            <person name="Hugenholtz P."/>
            <person name="Kyrpides N.C."/>
        </authorList>
    </citation>
    <scope>NUCLEOTIDE SEQUENCE [LARGE SCALE GENOMIC DNA]</scope>
    <source>
        <strain evidence="1 2">CGMCC 1.10136</strain>
    </source>
</reference>
<dbReference type="EMBL" id="VLKP01000007">
    <property type="protein sequence ID" value="TWI10346.1"/>
    <property type="molecule type" value="Genomic_DNA"/>
</dbReference>
<evidence type="ECO:0008006" key="3">
    <source>
        <dbReference type="Google" id="ProtNLM"/>
    </source>
</evidence>
<dbReference type="RefSeq" id="WP_144814975.1">
    <property type="nucleotide sequence ID" value="NZ_VLKP01000007.1"/>
</dbReference>
<evidence type="ECO:0000313" key="1">
    <source>
        <dbReference type="EMBL" id="TWI10346.1"/>
    </source>
</evidence>
<evidence type="ECO:0000313" key="2">
    <source>
        <dbReference type="Proteomes" id="UP000316471"/>
    </source>
</evidence>
<dbReference type="PANTHER" id="PTHR33986">
    <property type="entry name" value="OS02G0535700 PROTEIN"/>
    <property type="match status" value="1"/>
</dbReference>
<accession>A0A562LRW1</accession>
<sequence length="333" mass="35600">MTNVQRTGRQERPDNGLPRAWTVTDGAAGNVRQAQALAAAMAVEVTDWALQARAPWRWVAPRRLPGAERAFGPPFAAALAQVPPLVIGCGRQAALATRLARARGARAVQILDPRLDPALWDLLVVPRHDGLCGDNVIQVTGSLHPVDDLWLAAARREFAPLGRLPGPRTTLLVGGRTHAGDFDIVAFDRWLETLVAHVRAEGGSVLATTSRRTPPAAIERLRTRLEDVPGVLWVDAAGGTAPNPYPGLLGWADRIVCTADSVNMLSEAAATHVPVHVAGEAQGRPGRFVTQLLAMGRVRPLDGPPAPFAVTALRETARVADEVRQRLARLPAA</sequence>
<gene>
    <name evidence="1" type="ORF">IP93_01925</name>
</gene>
<keyword evidence="2" id="KW-1185">Reference proteome</keyword>
<dbReference type="InterPro" id="IPR009367">
    <property type="entry name" value="Elm1-like"/>
</dbReference>
<organism evidence="1 2">
    <name type="scientific">Aerolutibacter ruishenii</name>
    <dbReference type="NCBI Taxonomy" id="686800"/>
    <lineage>
        <taxon>Bacteria</taxon>
        <taxon>Pseudomonadati</taxon>
        <taxon>Pseudomonadota</taxon>
        <taxon>Gammaproteobacteria</taxon>
        <taxon>Lysobacterales</taxon>
        <taxon>Lysobacteraceae</taxon>
        <taxon>Aerolutibacter</taxon>
    </lineage>
</organism>
<dbReference type="Proteomes" id="UP000316471">
    <property type="component" value="Unassembled WGS sequence"/>
</dbReference>
<protein>
    <recommendedName>
        <fullName evidence="3">Mitochondrial fission protein ELM1</fullName>
    </recommendedName>
</protein>
<proteinExistence type="predicted"/>
<name>A0A562LRW1_9GAMM</name>
<dbReference type="PANTHER" id="PTHR33986:SF15">
    <property type="entry name" value="MITOCHONDRIAL FISSION PROTEIN ELM1"/>
    <property type="match status" value="1"/>
</dbReference>
<dbReference type="AlphaFoldDB" id="A0A562LRW1"/>
<dbReference type="Pfam" id="PF06258">
    <property type="entry name" value="Mito_fiss_Elm1"/>
    <property type="match status" value="1"/>
</dbReference>
<dbReference type="OrthoDB" id="272235at2"/>